<keyword evidence="1" id="KW-0812">Transmembrane</keyword>
<keyword evidence="1" id="KW-0472">Membrane</keyword>
<evidence type="ECO:0000313" key="2">
    <source>
        <dbReference type="EMBL" id="KAF9675550.1"/>
    </source>
</evidence>
<dbReference type="EMBL" id="JADGMS010000009">
    <property type="protein sequence ID" value="KAF9675550.1"/>
    <property type="molecule type" value="Genomic_DNA"/>
</dbReference>
<comment type="caution">
    <text evidence="2">The sequence shown here is derived from an EMBL/GenBank/DDBJ whole genome shotgun (WGS) entry which is preliminary data.</text>
</comment>
<protein>
    <submittedName>
        <fullName evidence="2">Uncharacterized protein</fullName>
    </submittedName>
</protein>
<accession>A0A835JXK5</accession>
<dbReference type="Proteomes" id="UP000657918">
    <property type="component" value="Unassembled WGS sequence"/>
</dbReference>
<evidence type="ECO:0000313" key="3">
    <source>
        <dbReference type="Proteomes" id="UP000657918"/>
    </source>
</evidence>
<sequence length="287" mass="32743">MMVGLHIDIAVNNNNSQSGDSHMSTMQRLNLTSFGDCHQWFFQNGCFFSSALLYTNPTIEFKSSQCLLDELQISWCPFLKSIPRGILPINLKSFAISWCKNLIEIKQEDQDNLGTKPKLWTMAYRANTRKIFIKAQGIKAIPYHSYLFFMRRQVRTFFLGDLTFIRGTVSCSCQCSWYGAMTGAPLTLLKMHSLSTRHNAQGYSCMHDSPSIIPLIVEEVEAFMFLALSHVFSLFFFSFHVLALNSKPLEFMHVRKLLSFELENFPVDQLIVCAISALHAGSLLHEN</sequence>
<proteinExistence type="predicted"/>
<dbReference type="AlphaFoldDB" id="A0A835JXK5"/>
<keyword evidence="3" id="KW-1185">Reference proteome</keyword>
<gene>
    <name evidence="2" type="ORF">SADUNF_Sadunf09G0043800</name>
</gene>
<evidence type="ECO:0000256" key="1">
    <source>
        <dbReference type="SAM" id="Phobius"/>
    </source>
</evidence>
<feature type="transmembrane region" description="Helical" evidence="1">
    <location>
        <begin position="222"/>
        <end position="244"/>
    </location>
</feature>
<name>A0A835JXK5_9ROSI</name>
<organism evidence="2 3">
    <name type="scientific">Salix dunnii</name>
    <dbReference type="NCBI Taxonomy" id="1413687"/>
    <lineage>
        <taxon>Eukaryota</taxon>
        <taxon>Viridiplantae</taxon>
        <taxon>Streptophyta</taxon>
        <taxon>Embryophyta</taxon>
        <taxon>Tracheophyta</taxon>
        <taxon>Spermatophyta</taxon>
        <taxon>Magnoliopsida</taxon>
        <taxon>eudicotyledons</taxon>
        <taxon>Gunneridae</taxon>
        <taxon>Pentapetalae</taxon>
        <taxon>rosids</taxon>
        <taxon>fabids</taxon>
        <taxon>Malpighiales</taxon>
        <taxon>Salicaceae</taxon>
        <taxon>Saliceae</taxon>
        <taxon>Salix</taxon>
    </lineage>
</organism>
<keyword evidence="1" id="KW-1133">Transmembrane helix</keyword>
<reference evidence="2 3" key="1">
    <citation type="submission" date="2020-10" db="EMBL/GenBank/DDBJ databases">
        <title>Plant Genome Project.</title>
        <authorList>
            <person name="Zhang R.-G."/>
        </authorList>
    </citation>
    <scope>NUCLEOTIDE SEQUENCE [LARGE SCALE GENOMIC DNA]</scope>
    <source>
        <strain evidence="2">FAFU-HL-1</strain>
        <tissue evidence="2">Leaf</tissue>
    </source>
</reference>